<sequence>MISPAATSRRSPRQRVITLCPLKHLASAMRMFSLQFWANSDQQVRVLCSQLGGQDEIQSLREPPTQFLALFFNDLGPSGSNTPIKGL</sequence>
<dbReference type="AlphaFoldDB" id="A0A2P5CZQ9"/>
<dbReference type="Proteomes" id="UP000237105">
    <property type="component" value="Unassembled WGS sequence"/>
</dbReference>
<proteinExistence type="predicted"/>
<gene>
    <name evidence="1" type="ORF">PanWU01x14_109620</name>
</gene>
<reference evidence="2" key="1">
    <citation type="submission" date="2016-06" db="EMBL/GenBank/DDBJ databases">
        <title>Parallel loss of symbiosis genes in relatives of nitrogen-fixing non-legume Parasponia.</title>
        <authorList>
            <person name="Van Velzen R."/>
            <person name="Holmer R."/>
            <person name="Bu F."/>
            <person name="Rutten L."/>
            <person name="Van Zeijl A."/>
            <person name="Liu W."/>
            <person name="Santuari L."/>
            <person name="Cao Q."/>
            <person name="Sharma T."/>
            <person name="Shen D."/>
            <person name="Roswanjaya Y."/>
            <person name="Wardhani T."/>
            <person name="Kalhor M.S."/>
            <person name="Jansen J."/>
            <person name="Van den Hoogen J."/>
            <person name="Gungor B."/>
            <person name="Hartog M."/>
            <person name="Hontelez J."/>
            <person name="Verver J."/>
            <person name="Yang W.-C."/>
            <person name="Schijlen E."/>
            <person name="Repin R."/>
            <person name="Schilthuizen M."/>
            <person name="Schranz E."/>
            <person name="Heidstra R."/>
            <person name="Miyata K."/>
            <person name="Fedorova E."/>
            <person name="Kohlen W."/>
            <person name="Bisseling T."/>
            <person name="Smit S."/>
            <person name="Geurts R."/>
        </authorList>
    </citation>
    <scope>NUCLEOTIDE SEQUENCE [LARGE SCALE GENOMIC DNA]</scope>
    <source>
        <strain evidence="2">cv. WU1-14</strain>
    </source>
</reference>
<comment type="caution">
    <text evidence="1">The sequence shown here is derived from an EMBL/GenBank/DDBJ whole genome shotgun (WGS) entry which is preliminary data.</text>
</comment>
<evidence type="ECO:0000313" key="2">
    <source>
        <dbReference type="Proteomes" id="UP000237105"/>
    </source>
</evidence>
<protein>
    <submittedName>
        <fullName evidence="1">Uncharacterized protein</fullName>
    </submittedName>
</protein>
<name>A0A2P5CZQ9_PARAD</name>
<accession>A0A2P5CZQ9</accession>
<organism evidence="1 2">
    <name type="scientific">Parasponia andersonii</name>
    <name type="common">Sponia andersonii</name>
    <dbReference type="NCBI Taxonomy" id="3476"/>
    <lineage>
        <taxon>Eukaryota</taxon>
        <taxon>Viridiplantae</taxon>
        <taxon>Streptophyta</taxon>
        <taxon>Embryophyta</taxon>
        <taxon>Tracheophyta</taxon>
        <taxon>Spermatophyta</taxon>
        <taxon>Magnoliopsida</taxon>
        <taxon>eudicotyledons</taxon>
        <taxon>Gunneridae</taxon>
        <taxon>Pentapetalae</taxon>
        <taxon>rosids</taxon>
        <taxon>fabids</taxon>
        <taxon>Rosales</taxon>
        <taxon>Cannabaceae</taxon>
        <taxon>Parasponia</taxon>
    </lineage>
</organism>
<keyword evidence="2" id="KW-1185">Reference proteome</keyword>
<dbReference type="EMBL" id="JXTB01000079">
    <property type="protein sequence ID" value="PON66540.1"/>
    <property type="molecule type" value="Genomic_DNA"/>
</dbReference>
<evidence type="ECO:0000313" key="1">
    <source>
        <dbReference type="EMBL" id="PON66540.1"/>
    </source>
</evidence>